<dbReference type="PROSITE" id="PS51294">
    <property type="entry name" value="HTH_MYB"/>
    <property type="match status" value="1"/>
</dbReference>
<dbReference type="CDD" id="cd11660">
    <property type="entry name" value="SANT_TRF"/>
    <property type="match status" value="1"/>
</dbReference>
<dbReference type="InterPro" id="IPR009057">
    <property type="entry name" value="Homeodomain-like_sf"/>
</dbReference>
<dbReference type="Proteomes" id="UP000236161">
    <property type="component" value="Unassembled WGS sequence"/>
</dbReference>
<dbReference type="EMBL" id="KZ451909">
    <property type="protein sequence ID" value="PKA63232.1"/>
    <property type="molecule type" value="Genomic_DNA"/>
</dbReference>
<dbReference type="Pfam" id="PF00249">
    <property type="entry name" value="Myb_DNA-binding"/>
    <property type="match status" value="1"/>
</dbReference>
<protein>
    <submittedName>
        <fullName evidence="4">Telomere repeat-binding protein 2</fullName>
    </submittedName>
</protein>
<evidence type="ECO:0000259" key="2">
    <source>
        <dbReference type="PROSITE" id="PS50090"/>
    </source>
</evidence>
<dbReference type="PROSITE" id="PS50090">
    <property type="entry name" value="MYB_LIKE"/>
    <property type="match status" value="1"/>
</dbReference>
<dbReference type="SUPFAM" id="SSF54236">
    <property type="entry name" value="Ubiquitin-like"/>
    <property type="match status" value="1"/>
</dbReference>
<keyword evidence="1" id="KW-0238">DNA-binding</keyword>
<reference evidence="4 5" key="1">
    <citation type="journal article" date="2017" name="Nature">
        <title>The Apostasia genome and the evolution of orchids.</title>
        <authorList>
            <person name="Zhang G.Q."/>
            <person name="Liu K.W."/>
            <person name="Li Z."/>
            <person name="Lohaus R."/>
            <person name="Hsiao Y.Y."/>
            <person name="Niu S.C."/>
            <person name="Wang J.Y."/>
            <person name="Lin Y.C."/>
            <person name="Xu Q."/>
            <person name="Chen L.J."/>
            <person name="Yoshida K."/>
            <person name="Fujiwara S."/>
            <person name="Wang Z.W."/>
            <person name="Zhang Y.Q."/>
            <person name="Mitsuda N."/>
            <person name="Wang M."/>
            <person name="Liu G.H."/>
            <person name="Pecoraro L."/>
            <person name="Huang H.X."/>
            <person name="Xiao X.J."/>
            <person name="Lin M."/>
            <person name="Wu X.Y."/>
            <person name="Wu W.L."/>
            <person name="Chen Y.Y."/>
            <person name="Chang S.B."/>
            <person name="Sakamoto S."/>
            <person name="Ohme-Takagi M."/>
            <person name="Yagi M."/>
            <person name="Zeng S.J."/>
            <person name="Shen C.Y."/>
            <person name="Yeh C.M."/>
            <person name="Luo Y.B."/>
            <person name="Tsai W.C."/>
            <person name="Van de Peer Y."/>
            <person name="Liu Z.J."/>
        </authorList>
    </citation>
    <scope>NUCLEOTIDE SEQUENCE [LARGE SCALE GENOMIC DNA]</scope>
    <source>
        <strain evidence="5">cv. Shenzhen</strain>
        <tissue evidence="4">Stem</tissue>
    </source>
</reference>
<keyword evidence="5" id="KW-1185">Reference proteome</keyword>
<evidence type="ECO:0000313" key="4">
    <source>
        <dbReference type="EMBL" id="PKA63232.1"/>
    </source>
</evidence>
<proteinExistence type="predicted"/>
<accession>A0A2I0B620</accession>
<dbReference type="InterPro" id="IPR017930">
    <property type="entry name" value="Myb_dom"/>
</dbReference>
<evidence type="ECO:0000256" key="1">
    <source>
        <dbReference type="ARBA" id="ARBA00023125"/>
    </source>
</evidence>
<sequence length="630" mass="70126">MVLQKRLDGRFNGYRFPSFAKGKRSVRRRNVGSGVSAFDLLAYVAGSLLLEKEKPPADNAFLGTSSSSLSNEKGIIRQDSSEVSAATPKNIIERQDGNNLKENSQDVNISRSFIVSSYSGKKYKETLKKISDKSFEFKIGTEAPQSVEHCVNETARGNSSGTDNLGHPVKLVVKPPFISSKSIMESSFSSGIGPCHSSFPGYRNGLELSVNRDDDETFSGCIHPCTVTNKASNPHVREQRIRKLVARRFWKTYPRAEKHDDLSKTDAERKPAFHDRNFCHTHQRSQRISFKRRKLSSSPSYSASRRGFSGTRTFNLFKKKVNLEGCNSSTALRKVNGLSSITEHTSSYKPEDFHVKLSIKSFKVPELFIEIPENATVGSLKRTVMESATAIIGGGLHVGVLLQGKNVRDDDRTLLQAGIAHANKLDELSFTLEPNADIPSKTNSALHNPQFFLPCDGSIPLTRNPAQASSDQANCMSSLNPALTSDHDSVQSRLHSPSIDRSSFCRALVPVNRPRGPELVHRRIRRPFTVSEVEALVQAVEKLGTGRWRDVKLCAFDNAKHRTYVDLKDKWKTLVHTARISPQQRRGEPVPQELLDRVLCAHAYWSDCQAKLQMKPPPLPPTEASLHLSL</sequence>
<dbReference type="OrthoDB" id="2020981at2759"/>
<dbReference type="SUPFAM" id="SSF46689">
    <property type="entry name" value="Homeodomain-like"/>
    <property type="match status" value="1"/>
</dbReference>
<dbReference type="AlphaFoldDB" id="A0A2I0B620"/>
<dbReference type="Pfam" id="PF23603">
    <property type="entry name" value="Ubiquitin_TPR1"/>
    <property type="match status" value="1"/>
</dbReference>
<dbReference type="Gene3D" id="1.10.246.220">
    <property type="match status" value="1"/>
</dbReference>
<dbReference type="InterPro" id="IPR001005">
    <property type="entry name" value="SANT/Myb"/>
</dbReference>
<dbReference type="InterPro" id="IPR057625">
    <property type="entry name" value="TPR1-6-like_ubiquitin"/>
</dbReference>
<feature type="domain" description="HTH myb-type" evidence="3">
    <location>
        <begin position="522"/>
        <end position="579"/>
    </location>
</feature>
<dbReference type="InterPro" id="IPR029071">
    <property type="entry name" value="Ubiquitin-like_domsf"/>
</dbReference>
<evidence type="ECO:0000259" key="3">
    <source>
        <dbReference type="PROSITE" id="PS51294"/>
    </source>
</evidence>
<dbReference type="STRING" id="1088818.A0A2I0B620"/>
<gene>
    <name evidence="4" type="primary">TRP2</name>
    <name evidence="4" type="ORF">AXF42_Ash017700</name>
</gene>
<feature type="domain" description="Myb-like" evidence="2">
    <location>
        <begin position="525"/>
        <end position="575"/>
    </location>
</feature>
<dbReference type="InterPro" id="IPR031105">
    <property type="entry name" value="TRP_plant"/>
</dbReference>
<dbReference type="PANTHER" id="PTHR21717:SF70">
    <property type="entry name" value="TELOMERE REPEAT-BINDING PROTEIN 2-RELATED"/>
    <property type="match status" value="1"/>
</dbReference>
<dbReference type="SMART" id="SM00717">
    <property type="entry name" value="SANT"/>
    <property type="match status" value="1"/>
</dbReference>
<dbReference type="GO" id="GO:0042162">
    <property type="term" value="F:telomeric DNA binding"/>
    <property type="evidence" value="ECO:0007669"/>
    <property type="project" value="UniProtKB-ARBA"/>
</dbReference>
<organism evidence="4 5">
    <name type="scientific">Apostasia shenzhenica</name>
    <dbReference type="NCBI Taxonomy" id="1088818"/>
    <lineage>
        <taxon>Eukaryota</taxon>
        <taxon>Viridiplantae</taxon>
        <taxon>Streptophyta</taxon>
        <taxon>Embryophyta</taxon>
        <taxon>Tracheophyta</taxon>
        <taxon>Spermatophyta</taxon>
        <taxon>Magnoliopsida</taxon>
        <taxon>Liliopsida</taxon>
        <taxon>Asparagales</taxon>
        <taxon>Orchidaceae</taxon>
        <taxon>Apostasioideae</taxon>
        <taxon>Apostasia</taxon>
    </lineage>
</organism>
<name>A0A2I0B620_9ASPA</name>
<dbReference type="PANTHER" id="PTHR21717">
    <property type="entry name" value="TELOMERIC REPEAT BINDING PROTEIN"/>
    <property type="match status" value="1"/>
</dbReference>
<evidence type="ECO:0000313" key="5">
    <source>
        <dbReference type="Proteomes" id="UP000236161"/>
    </source>
</evidence>